<dbReference type="Proteomes" id="UP000177130">
    <property type="component" value="Unassembled WGS sequence"/>
</dbReference>
<dbReference type="STRING" id="1802306.A3C72_00345"/>
<feature type="domain" description="TraD/TraG TraM recognition site" evidence="2">
    <location>
        <begin position="243"/>
        <end position="303"/>
    </location>
</feature>
<dbReference type="AlphaFoldDB" id="A0A1G2MHN7"/>
<evidence type="ECO:0000313" key="4">
    <source>
        <dbReference type="Proteomes" id="UP000177130"/>
    </source>
</evidence>
<dbReference type="InterPro" id="IPR027417">
    <property type="entry name" value="P-loop_NTPase"/>
</dbReference>
<dbReference type="Pfam" id="PF12696">
    <property type="entry name" value="TraG-D_C"/>
    <property type="match status" value="1"/>
</dbReference>
<dbReference type="SUPFAM" id="SSF52540">
    <property type="entry name" value="P-loop containing nucleoside triphosphate hydrolases"/>
    <property type="match status" value="1"/>
</dbReference>
<dbReference type="InterPro" id="IPR051162">
    <property type="entry name" value="T4SS_component"/>
</dbReference>
<evidence type="ECO:0000259" key="2">
    <source>
        <dbReference type="Pfam" id="PF12696"/>
    </source>
</evidence>
<gene>
    <name evidence="3" type="ORF">A3C72_00345</name>
</gene>
<comment type="caution">
    <text evidence="3">The sequence shown here is derived from an EMBL/GenBank/DDBJ whole genome shotgun (WGS) entry which is preliminary data.</text>
</comment>
<evidence type="ECO:0000313" key="3">
    <source>
        <dbReference type="EMBL" id="OHA23367.1"/>
    </source>
</evidence>
<organism evidence="3 4">
    <name type="scientific">Candidatus Taylorbacteria bacterium RIFCSPHIGHO2_02_FULL_43_32b</name>
    <dbReference type="NCBI Taxonomy" id="1802306"/>
    <lineage>
        <taxon>Bacteria</taxon>
        <taxon>Candidatus Tayloriibacteriota</taxon>
    </lineage>
</organism>
<sequence length="565" mass="63522">MGKSTMLENMAIQDIRNGNGLAFVDPHGKSAEMLLDFVPQNRVKDVLYFAPFDMEYPVAFNIMEDVGPDKRHLVVNGLMSTFEKIWVDAWSARMAYILSNTLLALLEFPGSTLLGINRMLSDKEYRKLIVANIKDPSVRSFWVDEFAKYTDRFAAEATPAIQNKVGQFTSNPLIRNIIGQANSTFDLRKVMDERKILIVNLAKGRVGEGNANLLGSMIITKIYLAAMSRADASETALKNLPNFYLYVDEFQSFANKSFADILSEARKYKLNLTIAHQYIEQMEEEVRAAVFGNVGTMIMFRVGAYDAEVLEKEFAPQFTAEDLVNLGSYQIYLKLMIDGVSSSPFSAVTIPLLEKGVMSYKEDVINSSRSTFGRPRSAVENEIKIWHEPTIPIVKEVKKVMPGEQPPRPISEHGYVNRIEKKMENLPERNFSRASEVPVKPFVEAFKNITPPQKEIKVSERQETTVQKNVVSSHVPLSSLQNNFSKKEDVKVRNDNMSALREALAGVLKKSTKPEESVSHNFTKTEPKTQSAKGVLEKPSLAGEESRAGNSREVSPDVLREILKD</sequence>
<feature type="region of interest" description="Disordered" evidence="1">
    <location>
        <begin position="511"/>
        <end position="565"/>
    </location>
</feature>
<proteinExistence type="predicted"/>
<protein>
    <recommendedName>
        <fullName evidence="2">TraD/TraG TraM recognition site domain-containing protein</fullName>
    </recommendedName>
</protein>
<dbReference type="Gene3D" id="3.40.50.300">
    <property type="entry name" value="P-loop containing nucleotide triphosphate hydrolases"/>
    <property type="match status" value="2"/>
</dbReference>
<dbReference type="PANTHER" id="PTHR30121:SF11">
    <property type="entry name" value="AAA+ ATPASE DOMAIN-CONTAINING PROTEIN"/>
    <property type="match status" value="1"/>
</dbReference>
<dbReference type="PANTHER" id="PTHR30121">
    <property type="entry name" value="UNCHARACTERIZED PROTEIN YJGR-RELATED"/>
    <property type="match status" value="1"/>
</dbReference>
<dbReference type="EMBL" id="MHRK01000036">
    <property type="protein sequence ID" value="OHA23367.1"/>
    <property type="molecule type" value="Genomic_DNA"/>
</dbReference>
<dbReference type="CDD" id="cd01127">
    <property type="entry name" value="TrwB_TraG_TraD_VirD4"/>
    <property type="match status" value="1"/>
</dbReference>
<dbReference type="InterPro" id="IPR032689">
    <property type="entry name" value="TraG-D_C"/>
</dbReference>
<accession>A0A1G2MHN7</accession>
<reference evidence="3 4" key="1">
    <citation type="journal article" date="2016" name="Nat. Commun.">
        <title>Thousands of microbial genomes shed light on interconnected biogeochemical processes in an aquifer system.</title>
        <authorList>
            <person name="Anantharaman K."/>
            <person name="Brown C.T."/>
            <person name="Hug L.A."/>
            <person name="Sharon I."/>
            <person name="Castelle C.J."/>
            <person name="Probst A.J."/>
            <person name="Thomas B.C."/>
            <person name="Singh A."/>
            <person name="Wilkins M.J."/>
            <person name="Karaoz U."/>
            <person name="Brodie E.L."/>
            <person name="Williams K.H."/>
            <person name="Hubbard S.S."/>
            <person name="Banfield J.F."/>
        </authorList>
    </citation>
    <scope>NUCLEOTIDE SEQUENCE [LARGE SCALE GENOMIC DNA]</scope>
</reference>
<evidence type="ECO:0000256" key="1">
    <source>
        <dbReference type="SAM" id="MobiDB-lite"/>
    </source>
</evidence>
<feature type="compositionally biased region" description="Basic and acidic residues" evidence="1">
    <location>
        <begin position="554"/>
        <end position="565"/>
    </location>
</feature>
<name>A0A1G2MHN7_9BACT</name>
<feature type="compositionally biased region" description="Basic and acidic residues" evidence="1">
    <location>
        <begin position="512"/>
        <end position="527"/>
    </location>
</feature>